<dbReference type="Gene3D" id="3.40.50.150">
    <property type="entry name" value="Vaccinia Virus protein VP39"/>
    <property type="match status" value="1"/>
</dbReference>
<comment type="caution">
    <text evidence="1">The sequence shown here is derived from an EMBL/GenBank/DDBJ whole genome shotgun (WGS) entry which is preliminary data.</text>
</comment>
<evidence type="ECO:0008006" key="3">
    <source>
        <dbReference type="Google" id="ProtNLM"/>
    </source>
</evidence>
<accession>A0A833JTC0</accession>
<organism evidence="1 2">
    <name type="scientific">Marinobacter nauticus</name>
    <name type="common">Marinobacter hydrocarbonoclasticus</name>
    <name type="synonym">Marinobacter aquaeolei</name>
    <dbReference type="NCBI Taxonomy" id="2743"/>
    <lineage>
        <taxon>Bacteria</taxon>
        <taxon>Pseudomonadati</taxon>
        <taxon>Pseudomonadota</taxon>
        <taxon>Gammaproteobacteria</taxon>
        <taxon>Pseudomonadales</taxon>
        <taxon>Marinobacteraceae</taxon>
        <taxon>Marinobacter</taxon>
    </lineage>
</organism>
<dbReference type="Proteomes" id="UP000469950">
    <property type="component" value="Unassembled WGS sequence"/>
</dbReference>
<dbReference type="PANTHER" id="PTHR20974:SF0">
    <property type="entry name" value="UPF0585 PROTEIN CG18661"/>
    <property type="match status" value="1"/>
</dbReference>
<dbReference type="RefSeq" id="WP_153740737.1">
    <property type="nucleotide sequence ID" value="NZ_WBMP01000007.1"/>
</dbReference>
<evidence type="ECO:0000313" key="1">
    <source>
        <dbReference type="EMBL" id="KAE8545785.1"/>
    </source>
</evidence>
<dbReference type="PANTHER" id="PTHR20974">
    <property type="entry name" value="UPF0585 PROTEIN CG18661"/>
    <property type="match status" value="1"/>
</dbReference>
<name>A0A833JTC0_MARNT</name>
<dbReference type="EMBL" id="WBMP01000007">
    <property type="protein sequence ID" value="KAE8545785.1"/>
    <property type="molecule type" value="Genomic_DNA"/>
</dbReference>
<protein>
    <recommendedName>
        <fullName evidence="3">DUF938 domain-containing protein</fullName>
    </recommendedName>
</protein>
<evidence type="ECO:0000313" key="2">
    <source>
        <dbReference type="Proteomes" id="UP000469950"/>
    </source>
</evidence>
<dbReference type="Pfam" id="PF06080">
    <property type="entry name" value="DUF938"/>
    <property type="match status" value="1"/>
</dbReference>
<dbReference type="SUPFAM" id="SSF53335">
    <property type="entry name" value="S-adenosyl-L-methionine-dependent methyltransferases"/>
    <property type="match status" value="1"/>
</dbReference>
<dbReference type="AlphaFoldDB" id="A0A833JTC0"/>
<dbReference type="InterPro" id="IPR010342">
    <property type="entry name" value="DUF938"/>
</dbReference>
<proteinExistence type="predicted"/>
<sequence>MNSHLPYSQACENNKAPILEKLCEIFNAPGTVLEIGTGTGQHAEHFAAALPHLQWQPTDHPRAAHLAVARLQQAALPNVLPILELDVNQMPWPVPACRWAFSANTAHIMAWEEVETMFQGVAACLQKNGAFCLYGPFKHEGGYTSESNEAFDQSLKAKASHMGIRDIEDLSVLAETTGLALKDDYAMPANNEMLIFRR</sequence>
<reference evidence="1 2" key="1">
    <citation type="submission" date="2019-10" db="EMBL/GenBank/DDBJ databases">
        <title>Draft genome sequence of Marinobacter hydrocarbonoclasticus NCT7M from the microbiome of the marine copepod.</title>
        <authorList>
            <person name="Nuttall R."/>
            <person name="Sharma G."/>
            <person name="Moisander P."/>
        </authorList>
    </citation>
    <scope>NUCLEOTIDE SEQUENCE [LARGE SCALE GENOMIC DNA]</scope>
    <source>
        <strain evidence="1 2">NCT7M</strain>
    </source>
</reference>
<gene>
    <name evidence="1" type="ORF">F6453_1979</name>
</gene>
<dbReference type="InterPro" id="IPR029063">
    <property type="entry name" value="SAM-dependent_MTases_sf"/>
</dbReference>